<proteinExistence type="predicted"/>
<dbReference type="InterPro" id="IPR036259">
    <property type="entry name" value="MFS_trans_sf"/>
</dbReference>
<dbReference type="GO" id="GO:0005886">
    <property type="term" value="C:plasma membrane"/>
    <property type="evidence" value="ECO:0007669"/>
    <property type="project" value="TreeGrafter"/>
</dbReference>
<keyword evidence="8" id="KW-1185">Reference proteome</keyword>
<feature type="non-terminal residue" evidence="7">
    <location>
        <position position="1"/>
    </location>
</feature>
<feature type="transmembrane region" description="Helical" evidence="5">
    <location>
        <begin position="399"/>
        <end position="427"/>
    </location>
</feature>
<feature type="transmembrane region" description="Helical" evidence="5">
    <location>
        <begin position="225"/>
        <end position="248"/>
    </location>
</feature>
<keyword evidence="2 5" id="KW-0812">Transmembrane</keyword>
<dbReference type="PANTHER" id="PTHR23502:SF38">
    <property type="entry name" value="POLYAMINE TRANSPORTER 4"/>
    <property type="match status" value="1"/>
</dbReference>
<dbReference type="InterPro" id="IPR011701">
    <property type="entry name" value="MFS"/>
</dbReference>
<dbReference type="Gene3D" id="1.20.1250.20">
    <property type="entry name" value="MFS general substrate transporter like domains"/>
    <property type="match status" value="1"/>
</dbReference>
<dbReference type="PANTHER" id="PTHR23502">
    <property type="entry name" value="MAJOR FACILITATOR SUPERFAMILY"/>
    <property type="match status" value="1"/>
</dbReference>
<comment type="subcellular location">
    <subcellularLocation>
        <location evidence="1">Membrane</location>
        <topology evidence="1">Multi-pass membrane protein</topology>
    </subcellularLocation>
</comment>
<feature type="transmembrane region" description="Helical" evidence="5">
    <location>
        <begin position="80"/>
        <end position="98"/>
    </location>
</feature>
<dbReference type="GO" id="GO:0000297">
    <property type="term" value="F:spermine transmembrane transporter activity"/>
    <property type="evidence" value="ECO:0007669"/>
    <property type="project" value="TreeGrafter"/>
</dbReference>
<dbReference type="SUPFAM" id="SSF103473">
    <property type="entry name" value="MFS general substrate transporter"/>
    <property type="match status" value="1"/>
</dbReference>
<feature type="transmembrane region" description="Helical" evidence="5">
    <location>
        <begin position="337"/>
        <end position="363"/>
    </location>
</feature>
<dbReference type="GO" id="GO:0015606">
    <property type="term" value="F:spermidine transmembrane transporter activity"/>
    <property type="evidence" value="ECO:0007669"/>
    <property type="project" value="TreeGrafter"/>
</dbReference>
<dbReference type="RefSeq" id="XP_033670934.1">
    <property type="nucleotide sequence ID" value="XM_033810271.1"/>
</dbReference>
<organism evidence="7 8">
    <name type="scientific">Zasmidium cellare ATCC 36951</name>
    <dbReference type="NCBI Taxonomy" id="1080233"/>
    <lineage>
        <taxon>Eukaryota</taxon>
        <taxon>Fungi</taxon>
        <taxon>Dikarya</taxon>
        <taxon>Ascomycota</taxon>
        <taxon>Pezizomycotina</taxon>
        <taxon>Dothideomycetes</taxon>
        <taxon>Dothideomycetidae</taxon>
        <taxon>Mycosphaerellales</taxon>
        <taxon>Mycosphaerellaceae</taxon>
        <taxon>Zasmidium</taxon>
    </lineage>
</organism>
<feature type="transmembrane region" description="Helical" evidence="5">
    <location>
        <begin position="169"/>
        <end position="188"/>
    </location>
</feature>
<evidence type="ECO:0000256" key="5">
    <source>
        <dbReference type="SAM" id="Phobius"/>
    </source>
</evidence>
<evidence type="ECO:0000256" key="3">
    <source>
        <dbReference type="ARBA" id="ARBA00022989"/>
    </source>
</evidence>
<dbReference type="EMBL" id="ML993586">
    <property type="protein sequence ID" value="KAF2170045.1"/>
    <property type="molecule type" value="Genomic_DNA"/>
</dbReference>
<dbReference type="InterPro" id="IPR020846">
    <property type="entry name" value="MFS_dom"/>
</dbReference>
<gene>
    <name evidence="7" type="ORF">M409DRAFT_32940</name>
</gene>
<feature type="non-terminal residue" evidence="7">
    <location>
        <position position="433"/>
    </location>
</feature>
<keyword evidence="3 5" id="KW-1133">Transmembrane helix</keyword>
<feature type="transmembrane region" description="Helical" evidence="5">
    <location>
        <begin position="45"/>
        <end position="68"/>
    </location>
</feature>
<protein>
    <recommendedName>
        <fullName evidence="6">Major facilitator superfamily (MFS) profile domain-containing protein</fullName>
    </recommendedName>
</protein>
<feature type="transmembrane region" description="Helical" evidence="5">
    <location>
        <begin position="375"/>
        <end position="393"/>
    </location>
</feature>
<dbReference type="GeneID" id="54563543"/>
<dbReference type="OrthoDB" id="3066029at2759"/>
<keyword evidence="4 5" id="KW-0472">Membrane</keyword>
<evidence type="ECO:0000313" key="8">
    <source>
        <dbReference type="Proteomes" id="UP000799537"/>
    </source>
</evidence>
<accession>A0A6A6CSJ3</accession>
<reference evidence="7" key="1">
    <citation type="journal article" date="2020" name="Stud. Mycol.">
        <title>101 Dothideomycetes genomes: a test case for predicting lifestyles and emergence of pathogens.</title>
        <authorList>
            <person name="Haridas S."/>
            <person name="Albert R."/>
            <person name="Binder M."/>
            <person name="Bloem J."/>
            <person name="Labutti K."/>
            <person name="Salamov A."/>
            <person name="Andreopoulos B."/>
            <person name="Baker S."/>
            <person name="Barry K."/>
            <person name="Bills G."/>
            <person name="Bluhm B."/>
            <person name="Cannon C."/>
            <person name="Castanera R."/>
            <person name="Culley D."/>
            <person name="Daum C."/>
            <person name="Ezra D."/>
            <person name="Gonzalez J."/>
            <person name="Henrissat B."/>
            <person name="Kuo A."/>
            <person name="Liang C."/>
            <person name="Lipzen A."/>
            <person name="Lutzoni F."/>
            <person name="Magnuson J."/>
            <person name="Mondo S."/>
            <person name="Nolan M."/>
            <person name="Ohm R."/>
            <person name="Pangilinan J."/>
            <person name="Park H.-J."/>
            <person name="Ramirez L."/>
            <person name="Alfaro M."/>
            <person name="Sun H."/>
            <person name="Tritt A."/>
            <person name="Yoshinaga Y."/>
            <person name="Zwiers L.-H."/>
            <person name="Turgeon B."/>
            <person name="Goodwin S."/>
            <person name="Spatafora J."/>
            <person name="Crous P."/>
            <person name="Grigoriev I."/>
        </authorList>
    </citation>
    <scope>NUCLEOTIDE SEQUENCE</scope>
    <source>
        <strain evidence="7">ATCC 36951</strain>
    </source>
</reference>
<name>A0A6A6CSJ3_ZASCE</name>
<dbReference type="Pfam" id="PF07690">
    <property type="entry name" value="MFS_1"/>
    <property type="match status" value="1"/>
</dbReference>
<evidence type="ECO:0000256" key="4">
    <source>
        <dbReference type="ARBA" id="ARBA00023136"/>
    </source>
</evidence>
<dbReference type="Proteomes" id="UP000799537">
    <property type="component" value="Unassembled WGS sequence"/>
</dbReference>
<dbReference type="PROSITE" id="PS50850">
    <property type="entry name" value="MFS"/>
    <property type="match status" value="1"/>
</dbReference>
<evidence type="ECO:0000259" key="6">
    <source>
        <dbReference type="PROSITE" id="PS50850"/>
    </source>
</evidence>
<evidence type="ECO:0000256" key="1">
    <source>
        <dbReference type="ARBA" id="ARBA00004141"/>
    </source>
</evidence>
<evidence type="ECO:0000256" key="2">
    <source>
        <dbReference type="ARBA" id="ARBA00022692"/>
    </source>
</evidence>
<dbReference type="AlphaFoldDB" id="A0A6A6CSJ3"/>
<feature type="transmembrane region" description="Helical" evidence="5">
    <location>
        <begin position="268"/>
        <end position="289"/>
    </location>
</feature>
<sequence length="433" mass="47129">AQNPKNWSKIKKWMHTIIPCALAWVFALGSSIVTPAHNTMVQRLHTSSTVVVLTLSLYVFGLAFGPYLSTLGSEIFGRKSVYMICVPLYAIFMLASGLVQVLPGLLLCRFLAGVSCAPALHMGWATLSDLWSLDDQVLPLTAYVSSAFLGSTLGPVLGAYLSWEEDWRWTQYVVLCALGGCLLPVLFMQETSKKAILRRKRGESARAPLDREALSMIFVKPLKMLLEPIVALYGLYAAFNFGVLYAVYTAFPAVLSQAEHFDRGHQGLSFLGMSVGVIMALVLLVFPGTNLEKRKTFLPPSNHPPPEWRLHPSLPASILLPASLFMLGWTARPSIPWILPILAMALYALSTLTTYISTTLYVLESYGPEHGLSAVGGVMMVVFVFGGVFPLFAEGMFRGLGAGLGCSVFAFVGIVLGVVGPGVLFVFGRGLRR</sequence>
<feature type="domain" description="Major facilitator superfamily (MFS) profile" evidence="6">
    <location>
        <begin position="15"/>
        <end position="431"/>
    </location>
</feature>
<evidence type="ECO:0000313" key="7">
    <source>
        <dbReference type="EMBL" id="KAF2170045.1"/>
    </source>
</evidence>